<evidence type="ECO:0000313" key="4">
    <source>
        <dbReference type="Proteomes" id="UP000325440"/>
    </source>
</evidence>
<keyword evidence="2" id="KW-1133">Transmembrane helix</keyword>
<dbReference type="GO" id="GO:0033615">
    <property type="term" value="P:mitochondrial proton-transporting ATP synthase complex assembly"/>
    <property type="evidence" value="ECO:0007669"/>
    <property type="project" value="TreeGrafter"/>
</dbReference>
<gene>
    <name evidence="3" type="ORF">CINCED_3A002102</name>
</gene>
<protein>
    <submittedName>
        <fullName evidence="3">TMEM70 family</fullName>
    </submittedName>
</protein>
<dbReference type="AlphaFoldDB" id="A0A5E4NDN8"/>
<organism evidence="3 4">
    <name type="scientific">Cinara cedri</name>
    <dbReference type="NCBI Taxonomy" id="506608"/>
    <lineage>
        <taxon>Eukaryota</taxon>
        <taxon>Metazoa</taxon>
        <taxon>Ecdysozoa</taxon>
        <taxon>Arthropoda</taxon>
        <taxon>Hexapoda</taxon>
        <taxon>Insecta</taxon>
        <taxon>Pterygota</taxon>
        <taxon>Neoptera</taxon>
        <taxon>Paraneoptera</taxon>
        <taxon>Hemiptera</taxon>
        <taxon>Sternorrhyncha</taxon>
        <taxon>Aphidomorpha</taxon>
        <taxon>Aphidoidea</taxon>
        <taxon>Aphididae</taxon>
        <taxon>Lachninae</taxon>
        <taxon>Cinara</taxon>
    </lineage>
</organism>
<sequence length="222" mass="25343">MYSITFRTCLVPHFRNCLNKYKVNTKPVIVSNQYLTTDSQAHSVNVQTKDIKWQNVYKGTLGPRIRNLKIVSFMTSGVGLCVQPMLLQKASEIGTSLAATIGVCVITGVFTFITPVLIHLVTRKYVTSVEYNKENDEYMASVLSFFLKPIKVQFKPHHVRLPMSQKLTVTFYAKEYPFFVDPQSFVDVMHYQRILGYDKPYEFNEGPANVCKKPVVKPISKS</sequence>
<keyword evidence="2" id="KW-0472">Membrane</keyword>
<dbReference type="InterPro" id="IPR045325">
    <property type="entry name" value="TMEM70/TMEM186/TMEM223"/>
</dbReference>
<name>A0A5E4NDN8_9HEMI</name>
<dbReference type="OrthoDB" id="156886at2759"/>
<dbReference type="PANTHER" id="PTHR13281">
    <property type="entry name" value="TRANSMEMBRANE PROTEIN 70, MITOCHONDRIAL"/>
    <property type="match status" value="1"/>
</dbReference>
<feature type="transmembrane region" description="Helical" evidence="2">
    <location>
        <begin position="68"/>
        <end position="87"/>
    </location>
</feature>
<reference evidence="3 4" key="1">
    <citation type="submission" date="2019-08" db="EMBL/GenBank/DDBJ databases">
        <authorList>
            <person name="Alioto T."/>
            <person name="Alioto T."/>
            <person name="Gomez Garrido J."/>
        </authorList>
    </citation>
    <scope>NUCLEOTIDE SEQUENCE [LARGE SCALE GENOMIC DNA]</scope>
</reference>
<accession>A0A5E4NDN8</accession>
<dbReference type="EMBL" id="CABPRJ010001915">
    <property type="protein sequence ID" value="VVC41256.1"/>
    <property type="molecule type" value="Genomic_DNA"/>
</dbReference>
<keyword evidence="4" id="KW-1185">Reference proteome</keyword>
<comment type="similarity">
    <text evidence="1">Belongs to the TMEM70 family.</text>
</comment>
<dbReference type="PANTHER" id="PTHR13281:SF0">
    <property type="entry name" value="TRANSMEMBRANE PROTEIN 70, MITOCHONDRIAL"/>
    <property type="match status" value="1"/>
</dbReference>
<evidence type="ECO:0000313" key="3">
    <source>
        <dbReference type="EMBL" id="VVC41256.1"/>
    </source>
</evidence>
<evidence type="ECO:0000256" key="2">
    <source>
        <dbReference type="SAM" id="Phobius"/>
    </source>
</evidence>
<feature type="transmembrane region" description="Helical" evidence="2">
    <location>
        <begin position="93"/>
        <end position="118"/>
    </location>
</feature>
<evidence type="ECO:0000256" key="1">
    <source>
        <dbReference type="ARBA" id="ARBA00005280"/>
    </source>
</evidence>
<proteinExistence type="inferred from homology"/>
<dbReference type="Proteomes" id="UP000325440">
    <property type="component" value="Unassembled WGS sequence"/>
</dbReference>
<dbReference type="Pfam" id="PF06979">
    <property type="entry name" value="TMEM70"/>
    <property type="match status" value="1"/>
</dbReference>
<keyword evidence="2" id="KW-0812">Transmembrane</keyword>
<dbReference type="GO" id="GO:0031966">
    <property type="term" value="C:mitochondrial membrane"/>
    <property type="evidence" value="ECO:0007669"/>
    <property type="project" value="TreeGrafter"/>
</dbReference>
<dbReference type="InterPro" id="IPR009724">
    <property type="entry name" value="TMEM70"/>
</dbReference>